<name>A4JHB1_BURVG</name>
<organism evidence="1 2">
    <name type="scientific">Burkholderia vietnamiensis (strain G4 / LMG 22486)</name>
    <name type="common">Burkholderia cepacia (strain R1808)</name>
    <dbReference type="NCBI Taxonomy" id="269482"/>
    <lineage>
        <taxon>Bacteria</taxon>
        <taxon>Pseudomonadati</taxon>
        <taxon>Pseudomonadota</taxon>
        <taxon>Betaproteobacteria</taxon>
        <taxon>Burkholderiales</taxon>
        <taxon>Burkholderiaceae</taxon>
        <taxon>Burkholderia</taxon>
        <taxon>Burkholderia cepacia complex</taxon>
    </lineage>
</organism>
<evidence type="ECO:0000313" key="2">
    <source>
        <dbReference type="Proteomes" id="UP000002287"/>
    </source>
</evidence>
<dbReference type="EMBL" id="CP000614">
    <property type="protein sequence ID" value="ABO55664.1"/>
    <property type="molecule type" value="Genomic_DNA"/>
</dbReference>
<proteinExistence type="predicted"/>
<gene>
    <name evidence="1" type="ordered locus">Bcep1808_2672</name>
</gene>
<evidence type="ECO:0000313" key="1">
    <source>
        <dbReference type="EMBL" id="ABO55664.1"/>
    </source>
</evidence>
<reference evidence="2" key="1">
    <citation type="submission" date="2007-03" db="EMBL/GenBank/DDBJ databases">
        <title>Complete sequence of chromosome 1 of Burkholderia vietnamiensis G4.</title>
        <authorList>
            <consortium name="US DOE Joint Genome Institute"/>
            <person name="Copeland A."/>
            <person name="Lucas S."/>
            <person name="Lapidus A."/>
            <person name="Barry K."/>
            <person name="Detter J.C."/>
            <person name="Glavina del Rio T."/>
            <person name="Hammon N."/>
            <person name="Israni S."/>
            <person name="Dalin E."/>
            <person name="Tice H."/>
            <person name="Pitluck S."/>
            <person name="Chain P."/>
            <person name="Malfatti S."/>
            <person name="Shin M."/>
            <person name="Vergez L."/>
            <person name="Schmutz J."/>
            <person name="Larimer F."/>
            <person name="Land M."/>
            <person name="Hauser L."/>
            <person name="Kyrpides N."/>
            <person name="Tiedje J."/>
            <person name="Richardson P."/>
        </authorList>
    </citation>
    <scope>NUCLEOTIDE SEQUENCE [LARGE SCALE GENOMIC DNA]</scope>
    <source>
        <strain evidence="2">G4 / LMG 22486</strain>
    </source>
</reference>
<sequence length="218" mass="25430">MNDNDIDLNEIAEFHKKRKVRGIHGYHYFTYIKYILAMRKLGWMHRLICDWLNTRSDIRAQQTTNIDNKKLSYLISLWKKHGLLNIPDKEIEEIATKIIAVVNGAKLPKKQQSKVEQKEEVASEQINKWSNQFEDDKKSDDPFAITLVNNFESGIKEEEPKINILEFMKLVGKGFDRELTDTEKSVVKSYYQQNSDLLAKDQLVSSCIDVIKGNHEQN</sequence>
<protein>
    <submittedName>
        <fullName evidence="1">Uncharacterized protein</fullName>
    </submittedName>
</protein>
<dbReference type="KEGG" id="bvi:Bcep1808_2672"/>
<dbReference type="HOGENOM" id="CLU_1264976_0_0_4"/>
<dbReference type="AlphaFoldDB" id="A4JHB1"/>
<accession>A4JHB1</accession>
<dbReference type="Proteomes" id="UP000002287">
    <property type="component" value="Chromosome 1"/>
</dbReference>